<evidence type="ECO:0000313" key="1">
    <source>
        <dbReference type="EMBL" id="KAF9679202.1"/>
    </source>
</evidence>
<dbReference type="AlphaFoldDB" id="A0A835JWP5"/>
<keyword evidence="2" id="KW-1185">Reference proteome</keyword>
<accession>A0A835JWP5</accession>
<dbReference type="Proteomes" id="UP000657918">
    <property type="component" value="Unassembled WGS sequence"/>
</dbReference>
<dbReference type="EMBL" id="JADGMS010000007">
    <property type="protein sequence ID" value="KAF9679202.1"/>
    <property type="molecule type" value="Genomic_DNA"/>
</dbReference>
<proteinExistence type="predicted"/>
<sequence length="86" mass="9382">MNMLTSDLEKGETHGYGRPTRDGVARCIFEDRILVKPMNMGGAPRDGVARCIFEDGILISDIVSCGHGLKLKFLVLIIHGPRLATS</sequence>
<comment type="caution">
    <text evidence="1">The sequence shown here is derived from an EMBL/GenBank/DDBJ whole genome shotgun (WGS) entry which is preliminary data.</text>
</comment>
<evidence type="ECO:0000313" key="2">
    <source>
        <dbReference type="Proteomes" id="UP000657918"/>
    </source>
</evidence>
<protein>
    <submittedName>
        <fullName evidence="1">Uncharacterized protein</fullName>
    </submittedName>
</protein>
<organism evidence="1 2">
    <name type="scientific">Salix dunnii</name>
    <dbReference type="NCBI Taxonomy" id="1413687"/>
    <lineage>
        <taxon>Eukaryota</taxon>
        <taxon>Viridiplantae</taxon>
        <taxon>Streptophyta</taxon>
        <taxon>Embryophyta</taxon>
        <taxon>Tracheophyta</taxon>
        <taxon>Spermatophyta</taxon>
        <taxon>Magnoliopsida</taxon>
        <taxon>eudicotyledons</taxon>
        <taxon>Gunneridae</taxon>
        <taxon>Pentapetalae</taxon>
        <taxon>rosids</taxon>
        <taxon>fabids</taxon>
        <taxon>Malpighiales</taxon>
        <taxon>Salicaceae</taxon>
        <taxon>Saliceae</taxon>
        <taxon>Salix</taxon>
    </lineage>
</organism>
<reference evidence="1 2" key="1">
    <citation type="submission" date="2020-10" db="EMBL/GenBank/DDBJ databases">
        <title>Plant Genome Project.</title>
        <authorList>
            <person name="Zhang R.-G."/>
        </authorList>
    </citation>
    <scope>NUCLEOTIDE SEQUENCE [LARGE SCALE GENOMIC DNA]</scope>
    <source>
        <strain evidence="1">FAFU-HL-1</strain>
        <tissue evidence="1">Leaf</tissue>
    </source>
</reference>
<name>A0A835JWP5_9ROSI</name>
<gene>
    <name evidence="1" type="ORF">SADUNF_Sadunf07G0115500</name>
</gene>